<sequence length="810" mass="92795">MNTDTCYRIIGDILIKNKSLTIDEIRKDKTVDISYGNRKATNFNNIAIIQTLQPLTSKTPYFVIKIQRYDPNAILSIGIAPLDIDKHSGLYNNSLGYHSHTGRIYTSWKAHANTLGRPYGKDNTIGIYVTYFGEHHSTVLIFYDNLPIATRYHFEENKERYFPTITFSGGHIDISVLWPNTIEQLPSITDIPVCHWVRASSSSYNSKTGYFENLSKIPDSSIQSPISLCKSFSYFIVTQEEVSSLDGKGASVGLATFSPLKPTTTYSLMKDYYTWFPKIKSNSFCWKNTFDVAMKVGNTIGWGIFYDENCQDDKIEQLCLVFVVFNNKIIDALFVLQPEGGFVPIVLLQPYATKVSIETRNVLTKEEFNNLQELYIQMLGPAIEIYQKDKNERNLTEDLFRKSDEVLLNNKDYACRVSIPTSKNSLHYIQFNQPLTYERRFFFVELDNINQQCQVIVGVASSKNKLNEAAPGILQDTVGYNSSTGKLYSNRKHIGNMRGQRCKKGDTMGVEIQVFNKDMSVVLFSKNFRPIGTRYLTLNDHSEYFPTVFIENNHYPVELLIYWQTRIAIPPYFCMKNPEDWCVPNGTKIDLQEKIFILPQHINQSLCIQAPYSLNKKYNHFEIILLDKISDDEPLPAIALCTASPMNSSLISEFKQDYLRFYATDEAAKYLNQGDKIGWSILFPEEENEQLIICYLTINDTVGYARVLYQPIGGFYPVVIAPPNVNRIQINFSATKILSEDFTSEQIKTLVMNARHQIEEEQELQLTKRIMGKNNKTINEQSFIMNSTKLHDKQYNTNVPIVKSAACIIL</sequence>
<dbReference type="Pfam" id="PF00622">
    <property type="entry name" value="SPRY"/>
    <property type="match status" value="1"/>
</dbReference>
<evidence type="ECO:0000259" key="1">
    <source>
        <dbReference type="PROSITE" id="PS50188"/>
    </source>
</evidence>
<protein>
    <recommendedName>
        <fullName evidence="1">B30.2/SPRY domain-containing protein</fullName>
    </recommendedName>
</protein>
<accession>A0A814R557</accession>
<feature type="domain" description="B30.2/SPRY" evidence="1">
    <location>
        <begin position="1"/>
        <end position="183"/>
    </location>
</feature>
<dbReference type="SUPFAM" id="SSF49899">
    <property type="entry name" value="Concanavalin A-like lectins/glucanases"/>
    <property type="match status" value="2"/>
</dbReference>
<evidence type="ECO:0000313" key="2">
    <source>
        <dbReference type="EMBL" id="CAF1128752.1"/>
    </source>
</evidence>
<evidence type="ECO:0000313" key="3">
    <source>
        <dbReference type="Proteomes" id="UP000663845"/>
    </source>
</evidence>
<comment type="caution">
    <text evidence="2">The sequence shown here is derived from an EMBL/GenBank/DDBJ whole genome shotgun (WGS) entry which is preliminary data.</text>
</comment>
<proteinExistence type="predicted"/>
<organism evidence="2 3">
    <name type="scientific">Adineta steineri</name>
    <dbReference type="NCBI Taxonomy" id="433720"/>
    <lineage>
        <taxon>Eukaryota</taxon>
        <taxon>Metazoa</taxon>
        <taxon>Spiralia</taxon>
        <taxon>Gnathifera</taxon>
        <taxon>Rotifera</taxon>
        <taxon>Eurotatoria</taxon>
        <taxon>Bdelloidea</taxon>
        <taxon>Adinetida</taxon>
        <taxon>Adinetidae</taxon>
        <taxon>Adineta</taxon>
    </lineage>
</organism>
<dbReference type="InterPro" id="IPR003877">
    <property type="entry name" value="SPRY_dom"/>
</dbReference>
<name>A0A814R557_9BILA</name>
<gene>
    <name evidence="2" type="ORF">JYZ213_LOCUS22898</name>
</gene>
<dbReference type="PROSITE" id="PS50188">
    <property type="entry name" value="B302_SPRY"/>
    <property type="match status" value="1"/>
</dbReference>
<dbReference type="AlphaFoldDB" id="A0A814R557"/>
<dbReference type="EMBL" id="CAJNOG010000265">
    <property type="protein sequence ID" value="CAF1128752.1"/>
    <property type="molecule type" value="Genomic_DNA"/>
</dbReference>
<dbReference type="InterPro" id="IPR043136">
    <property type="entry name" value="B30.2/SPRY_sf"/>
</dbReference>
<dbReference type="Gene3D" id="2.60.120.920">
    <property type="match status" value="2"/>
</dbReference>
<dbReference type="InterPro" id="IPR001870">
    <property type="entry name" value="B30.2/SPRY"/>
</dbReference>
<reference evidence="2" key="1">
    <citation type="submission" date="2021-02" db="EMBL/GenBank/DDBJ databases">
        <authorList>
            <person name="Nowell W R."/>
        </authorList>
    </citation>
    <scope>NUCLEOTIDE SEQUENCE</scope>
</reference>
<dbReference type="Proteomes" id="UP000663845">
    <property type="component" value="Unassembled WGS sequence"/>
</dbReference>
<dbReference type="InterPro" id="IPR013320">
    <property type="entry name" value="ConA-like_dom_sf"/>
</dbReference>